<proteinExistence type="predicted"/>
<dbReference type="Gene3D" id="1.10.510.10">
    <property type="entry name" value="Transferase(Phosphotransferase) domain 1"/>
    <property type="match status" value="1"/>
</dbReference>
<evidence type="ECO:0000313" key="2">
    <source>
        <dbReference type="Proteomes" id="UP000557872"/>
    </source>
</evidence>
<organism evidence="1 2">
    <name type="scientific">Oceaniferula marina</name>
    <dbReference type="NCBI Taxonomy" id="2748318"/>
    <lineage>
        <taxon>Bacteria</taxon>
        <taxon>Pseudomonadati</taxon>
        <taxon>Verrucomicrobiota</taxon>
        <taxon>Verrucomicrobiia</taxon>
        <taxon>Verrucomicrobiales</taxon>
        <taxon>Verrucomicrobiaceae</taxon>
        <taxon>Oceaniferula</taxon>
    </lineage>
</organism>
<dbReference type="SUPFAM" id="SSF56112">
    <property type="entry name" value="Protein kinase-like (PK-like)"/>
    <property type="match status" value="1"/>
</dbReference>
<accession>A0A851GNX1</accession>
<name>A0A851GNX1_9BACT</name>
<dbReference type="Proteomes" id="UP000557872">
    <property type="component" value="Unassembled WGS sequence"/>
</dbReference>
<sequence length="221" mass="25404">MQPVTYSQEDFDALCRNGQAIDEKGGYPAVVLHPDDTVTKIWARKKKWLSSATLRPYSGRFIHNAEELDQREIQAPSVLKHIALAGSHVRAVTYQSLPGQSIRELLKQSPEQVHIRDLCHFIHHLHQKGILFRGMHLGNIIQLPDQQGYGLIDFTDVKFYAKPVPMLRRAANLATPLRYRKDVQRIKKAGLPSLLSSYLKILQLDETEQQRFKSEVNRYLK</sequence>
<keyword evidence="2" id="KW-1185">Reference proteome</keyword>
<dbReference type="EMBL" id="JACBAZ010000006">
    <property type="protein sequence ID" value="NWK56825.1"/>
    <property type="molecule type" value="Genomic_DNA"/>
</dbReference>
<evidence type="ECO:0000313" key="1">
    <source>
        <dbReference type="EMBL" id="NWK56825.1"/>
    </source>
</evidence>
<dbReference type="AlphaFoldDB" id="A0A851GNX1"/>
<comment type="caution">
    <text evidence="1">The sequence shown here is derived from an EMBL/GenBank/DDBJ whole genome shotgun (WGS) entry which is preliminary data.</text>
</comment>
<reference evidence="1 2" key="1">
    <citation type="submission" date="2020-07" db="EMBL/GenBank/DDBJ databases">
        <title>Roseicoccus Jingziensis gen. nov., sp. nov., isolated from coastal seawater.</title>
        <authorList>
            <person name="Feng X."/>
        </authorList>
    </citation>
    <scope>NUCLEOTIDE SEQUENCE [LARGE SCALE GENOMIC DNA]</scope>
    <source>
        <strain evidence="1 2">N1E253</strain>
    </source>
</reference>
<dbReference type="RefSeq" id="WP_178933648.1">
    <property type="nucleotide sequence ID" value="NZ_JACBAZ010000006.1"/>
</dbReference>
<gene>
    <name evidence="1" type="ORF">HW115_14475</name>
</gene>
<dbReference type="InterPro" id="IPR011009">
    <property type="entry name" value="Kinase-like_dom_sf"/>
</dbReference>
<evidence type="ECO:0008006" key="3">
    <source>
        <dbReference type="Google" id="ProtNLM"/>
    </source>
</evidence>
<protein>
    <recommendedName>
        <fullName evidence="3">Toluene tolerance protein</fullName>
    </recommendedName>
</protein>